<gene>
    <name evidence="2" type="ORF">A2008_09670</name>
</gene>
<accession>A0A1F7WZP1</accession>
<sequence>MTYRTKVKLGFMALIYLIAIAAFTGAVSAAENGAVLFDNAHLESIGNANWTMTGGYSDFADTIKAMGWRVDENKNQKITLDYLKKYDVFILPEPNTKFNPDEEQAIVEYVKGGGGLYMIADHAGADRNNDGWDAVKIFNNFSTPFGLKFADKWVKKEMPVRGKIEQDAITYKIKYCGTWGGTVLEILDPAIARGHVFLSEQNGGGAYIATANYGAGRVVAFGDSSPFDDGTGDKGSQQLVDGYNLLEADHRQLAINTMCFLFNKKPEDYPIKLKFYFEGGKLNCNPGEQKEFPLVLTNQTAKEYSNIIIDFYKNRPMEEKMKFYSMKVERIAAGEKLRLMMPFKQDDRQMFVLYTTVTCAEDKTADITGFNSIMVGVPIMFFLDSFHENDYNNRIKMLKNAVGEDGIFFTRSKYAMSDRDLMKVDVVAINAPKAGMKLAPEEVVALINHLKKGRGLILNAKGPDSNWGDNAGLNELLKELSIPASFEAHPEFKAGGGKPVEFEVKKNDYIFAGNFAKIMGESPSCVKIDETELKKKGFTFQVITTLPGSEIPVGVVLDGSKSNTGFNKIALFGSFHMSDGSYQMSVDTPTHYFNIRTIRALAPEKGAFASNAPQPGAANAGGDSKAPNGPFLRGVAKAYATGSLFIEDFGVKKEIRIMHGLNEEKALVEFAKIKGKLIKVNLRPDISEPTTDGFNAIEYRK</sequence>
<evidence type="ECO:0000313" key="2">
    <source>
        <dbReference type="EMBL" id="OGM08260.1"/>
    </source>
</evidence>
<evidence type="ECO:0000256" key="1">
    <source>
        <dbReference type="SAM" id="SignalP"/>
    </source>
</evidence>
<dbReference type="SUPFAM" id="SSF52317">
    <property type="entry name" value="Class I glutamine amidotransferase-like"/>
    <property type="match status" value="1"/>
</dbReference>
<organism evidence="2 3">
    <name type="scientific">Candidatus Wallbacteria bacterium GWC2_49_35</name>
    <dbReference type="NCBI Taxonomy" id="1817813"/>
    <lineage>
        <taxon>Bacteria</taxon>
        <taxon>Candidatus Walliibacteriota</taxon>
    </lineage>
</organism>
<dbReference type="STRING" id="1817813.A2008_09670"/>
<feature type="signal peptide" evidence="1">
    <location>
        <begin position="1"/>
        <end position="29"/>
    </location>
</feature>
<protein>
    <submittedName>
        <fullName evidence="2">Uncharacterized protein</fullName>
    </submittedName>
</protein>
<name>A0A1F7WZP1_9BACT</name>
<evidence type="ECO:0000313" key="3">
    <source>
        <dbReference type="Proteomes" id="UP000178735"/>
    </source>
</evidence>
<dbReference type="InterPro" id="IPR029062">
    <property type="entry name" value="Class_I_gatase-like"/>
</dbReference>
<dbReference type="AlphaFoldDB" id="A0A1F7WZP1"/>
<dbReference type="EMBL" id="MGFH01000020">
    <property type="protein sequence ID" value="OGM08260.1"/>
    <property type="molecule type" value="Genomic_DNA"/>
</dbReference>
<comment type="caution">
    <text evidence="2">The sequence shown here is derived from an EMBL/GenBank/DDBJ whole genome shotgun (WGS) entry which is preliminary data.</text>
</comment>
<proteinExistence type="predicted"/>
<dbReference type="Proteomes" id="UP000178735">
    <property type="component" value="Unassembled WGS sequence"/>
</dbReference>
<reference evidence="2 3" key="1">
    <citation type="journal article" date="2016" name="Nat. Commun.">
        <title>Thousands of microbial genomes shed light on interconnected biogeochemical processes in an aquifer system.</title>
        <authorList>
            <person name="Anantharaman K."/>
            <person name="Brown C.T."/>
            <person name="Hug L.A."/>
            <person name="Sharon I."/>
            <person name="Castelle C.J."/>
            <person name="Probst A.J."/>
            <person name="Thomas B.C."/>
            <person name="Singh A."/>
            <person name="Wilkins M.J."/>
            <person name="Karaoz U."/>
            <person name="Brodie E.L."/>
            <person name="Williams K.H."/>
            <person name="Hubbard S.S."/>
            <person name="Banfield J.F."/>
        </authorList>
    </citation>
    <scope>NUCLEOTIDE SEQUENCE [LARGE SCALE GENOMIC DNA]</scope>
</reference>
<dbReference type="Gene3D" id="3.40.50.880">
    <property type="match status" value="1"/>
</dbReference>
<keyword evidence="1" id="KW-0732">Signal</keyword>
<feature type="chain" id="PRO_5009533653" evidence="1">
    <location>
        <begin position="30"/>
        <end position="701"/>
    </location>
</feature>